<evidence type="ECO:0000313" key="4">
    <source>
        <dbReference type="Proteomes" id="UP001628091"/>
    </source>
</evidence>
<dbReference type="Gene3D" id="3.50.50.60">
    <property type="entry name" value="FAD/NAD(P)-binding domain"/>
    <property type="match status" value="1"/>
</dbReference>
<organism evidence="3 4">
    <name type="scientific">Phyllobacterium phragmitis</name>
    <dbReference type="NCBI Taxonomy" id="2670329"/>
    <lineage>
        <taxon>Bacteria</taxon>
        <taxon>Pseudomonadati</taxon>
        <taxon>Pseudomonadota</taxon>
        <taxon>Alphaproteobacteria</taxon>
        <taxon>Hyphomicrobiales</taxon>
        <taxon>Phyllobacteriaceae</taxon>
        <taxon>Phyllobacterium</taxon>
    </lineage>
</organism>
<dbReference type="EMBL" id="BAAFZP010000001">
    <property type="protein sequence ID" value="GAB1583140.1"/>
    <property type="molecule type" value="Genomic_DNA"/>
</dbReference>
<accession>A0ABQ0H2J4</accession>
<evidence type="ECO:0000259" key="2">
    <source>
        <dbReference type="Pfam" id="PF01266"/>
    </source>
</evidence>
<dbReference type="Proteomes" id="UP001628091">
    <property type="component" value="Unassembled WGS sequence"/>
</dbReference>
<name>A0ABQ0H2J4_9HYPH</name>
<dbReference type="Pfam" id="PF01266">
    <property type="entry name" value="DAO"/>
    <property type="match status" value="1"/>
</dbReference>
<evidence type="ECO:0000256" key="1">
    <source>
        <dbReference type="ARBA" id="ARBA00023002"/>
    </source>
</evidence>
<proteinExistence type="predicted"/>
<reference evidence="3 4" key="1">
    <citation type="submission" date="2024-10" db="EMBL/GenBank/DDBJ databases">
        <title>Isolation, draft genome sequencing and identification of Phyllobacterium sp. NSA23, isolated from leaf soil.</title>
        <authorList>
            <person name="Akita H."/>
        </authorList>
    </citation>
    <scope>NUCLEOTIDE SEQUENCE [LARGE SCALE GENOMIC DNA]</scope>
    <source>
        <strain evidence="3 4">NSA23</strain>
    </source>
</reference>
<dbReference type="SUPFAM" id="SSF51905">
    <property type="entry name" value="FAD/NAD(P)-binding domain"/>
    <property type="match status" value="1"/>
</dbReference>
<dbReference type="PRINTS" id="PR00411">
    <property type="entry name" value="PNDRDTASEI"/>
</dbReference>
<evidence type="ECO:0000313" key="3">
    <source>
        <dbReference type="EMBL" id="GAB1583140.1"/>
    </source>
</evidence>
<gene>
    <name evidence="3" type="ORF">PPNSA23_30830</name>
</gene>
<protein>
    <submittedName>
        <fullName evidence="3">FAD-binding oxidoreductase</fullName>
    </submittedName>
</protein>
<dbReference type="PANTHER" id="PTHR13847">
    <property type="entry name" value="SARCOSINE DEHYDROGENASE-RELATED"/>
    <property type="match status" value="1"/>
</dbReference>
<sequence length="427" mass="45637">MLNDPRSHGLWEKTAPAAPQTTSLKGDLSADVVIVGGGFTGLSSALHLAERGAKVAVLEAVEIGFGGSGRNVGLVNAGMWVMPDDLPGVLGEDYGGRLLRLLGNAPDLVFELIGKHGIACEAVRTGTLHCGVGAAGVKELEQRAEQWARRGAPVHLLNAEETVKKVGSTAYAASLLDLRAGTIQPLGYVRGLARAAIEAGAQIFTGSPVVATEREGQRWSVKTPEGSVSADWIIVATNAYTKAPWPEVRAELVHLPYFNFATKPLSENIRAFILPERQGAWDTKEILSSFRFDAQGRLVFGSVGALRGTGTAVHRIWARRALARIFPDIGEVEFEVGWYGKIGMTADSLPKFHRLAPNVIGFSGYNGRGIAPGTVLGQVLARHISGELAEADLPLPVTDPQEQRFRTLREAYYEAGSQIAHLAGTII</sequence>
<dbReference type="InterPro" id="IPR006076">
    <property type="entry name" value="FAD-dep_OxRdtase"/>
</dbReference>
<comment type="caution">
    <text evidence="3">The sequence shown here is derived from an EMBL/GenBank/DDBJ whole genome shotgun (WGS) entry which is preliminary data.</text>
</comment>
<keyword evidence="1" id="KW-0560">Oxidoreductase</keyword>
<keyword evidence="4" id="KW-1185">Reference proteome</keyword>
<feature type="domain" description="FAD dependent oxidoreductase" evidence="2">
    <location>
        <begin position="31"/>
        <end position="382"/>
    </location>
</feature>
<dbReference type="Gene3D" id="3.30.9.10">
    <property type="entry name" value="D-Amino Acid Oxidase, subunit A, domain 2"/>
    <property type="match status" value="1"/>
</dbReference>
<dbReference type="InterPro" id="IPR036188">
    <property type="entry name" value="FAD/NAD-bd_sf"/>
</dbReference>
<dbReference type="PANTHER" id="PTHR13847:SF281">
    <property type="entry name" value="FAD DEPENDENT OXIDOREDUCTASE DOMAIN-CONTAINING PROTEIN"/>
    <property type="match status" value="1"/>
</dbReference>
<dbReference type="RefSeq" id="WP_407865641.1">
    <property type="nucleotide sequence ID" value="NZ_BAAFZP010000001.1"/>
</dbReference>